<reference evidence="1 2" key="1">
    <citation type="submission" date="2018-06" db="EMBL/GenBank/DDBJ databases">
        <authorList>
            <consortium name="Pathogen Informatics"/>
            <person name="Doyle S."/>
        </authorList>
    </citation>
    <scope>NUCLEOTIDE SEQUENCE [LARGE SCALE GENOMIC DNA]</scope>
    <source>
        <strain evidence="1 2">NCTC12151</strain>
    </source>
</reference>
<dbReference type="OrthoDB" id="6636581at2"/>
<protein>
    <submittedName>
        <fullName evidence="1">Uncharacterized protein</fullName>
    </submittedName>
</protein>
<dbReference type="Proteomes" id="UP000249005">
    <property type="component" value="Chromosome 1"/>
</dbReference>
<dbReference type="EMBL" id="LS483470">
    <property type="protein sequence ID" value="SQI33980.1"/>
    <property type="molecule type" value="Genomic_DNA"/>
</dbReference>
<evidence type="ECO:0000313" key="2">
    <source>
        <dbReference type="Proteomes" id="UP000249005"/>
    </source>
</evidence>
<evidence type="ECO:0000313" key="1">
    <source>
        <dbReference type="EMBL" id="SQI33980.1"/>
    </source>
</evidence>
<accession>A0A2X4ULZ9</accession>
<organism evidence="1 2">
    <name type="scientific">Leminorella richardii</name>
    <dbReference type="NCBI Taxonomy" id="158841"/>
    <lineage>
        <taxon>Bacteria</taxon>
        <taxon>Pseudomonadati</taxon>
        <taxon>Pseudomonadota</taxon>
        <taxon>Gammaproteobacteria</taxon>
        <taxon>Enterobacterales</taxon>
        <taxon>Budviciaceae</taxon>
        <taxon>Leminorella</taxon>
    </lineage>
</organism>
<proteinExistence type="predicted"/>
<sequence length="147" mass="16868">MNDIVFNEALYPIAWRLNSKDCRLSADEKGCILLLSAMEAQRLWDATFPFSHLMEMPRSFCDVLEKRVLDFDDVDTSSLFFIEKLQGVDSINVLWGRSAGATLPVDVFIAAWDDFFYPSDENSIIAIPNSDIIIFSYEETFFYACIH</sequence>
<keyword evidence="2" id="KW-1185">Reference proteome</keyword>
<gene>
    <name evidence="1" type="ORF">NCTC12151_00049</name>
</gene>
<dbReference type="KEGG" id="lri:NCTC12151_00049"/>
<dbReference type="RefSeq" id="WP_111738763.1">
    <property type="nucleotide sequence ID" value="NZ_LR698987.1"/>
</dbReference>
<name>A0A2X4ULZ9_9GAMM</name>
<dbReference type="AlphaFoldDB" id="A0A2X4ULZ9"/>